<evidence type="ECO:0000313" key="5">
    <source>
        <dbReference type="EMBL" id="NNU43621.1"/>
    </source>
</evidence>
<evidence type="ECO:0000313" key="6">
    <source>
        <dbReference type="Proteomes" id="UP000552954"/>
    </source>
</evidence>
<gene>
    <name evidence="5" type="ORF">HK415_11350</name>
</gene>
<dbReference type="Pfam" id="PF13545">
    <property type="entry name" value="HTH_Crp_2"/>
    <property type="match status" value="1"/>
</dbReference>
<sequence length="280" mass="30926">MTNVKQAGRLPKFRTLPHRGEPILRTRIGECFQGRKTMMPRDNGLLGSLPLPDFEQVAPHLQPCVLRQGLAFGESAAFDRHLCFITRGIAATSSLLENGDTMMVALAGREGVVGIPLLLAGPGAHDRATVIAAGQGWRLNVDLVRDDRHRFAALRSLLLAYTQALIEQIAQGAACNRHHSLEQRLCRCMLECMDRLPGNDIAVTHQSVAEMLGARRESVSEALGRLEAGRLVHCGRGHITVLDRPGVQARACECYRAVRDAHRRLLWPREREDADRMVAA</sequence>
<dbReference type="GO" id="GO:0003700">
    <property type="term" value="F:DNA-binding transcription factor activity"/>
    <property type="evidence" value="ECO:0007669"/>
    <property type="project" value="TreeGrafter"/>
</dbReference>
<accession>A0A849KG34</accession>
<dbReference type="SMART" id="SM00419">
    <property type="entry name" value="HTH_CRP"/>
    <property type="match status" value="1"/>
</dbReference>
<dbReference type="InterPro" id="IPR036390">
    <property type="entry name" value="WH_DNA-bd_sf"/>
</dbReference>
<feature type="domain" description="HTH crp-type" evidence="4">
    <location>
        <begin position="179"/>
        <end position="245"/>
    </location>
</feature>
<reference evidence="5 6" key="1">
    <citation type="submission" date="2020-05" db="EMBL/GenBank/DDBJ databases">
        <authorList>
            <person name="Khan S.A."/>
            <person name="Jeon C.O."/>
            <person name="Chun B.H."/>
        </authorList>
    </citation>
    <scope>NUCLEOTIDE SEQUENCE [LARGE SCALE GENOMIC DNA]</scope>
    <source>
        <strain evidence="5 6">B156</strain>
    </source>
</reference>
<reference evidence="5 6" key="2">
    <citation type="submission" date="2020-06" db="EMBL/GenBank/DDBJ databases">
        <title>Ramlibacter rhizophilus sp. nov., isolated from rhizosphere soil of national flower Mugunghwa from South Korea.</title>
        <authorList>
            <person name="Zheng-Fei Y."/>
            <person name="Huan T."/>
        </authorList>
    </citation>
    <scope>NUCLEOTIDE SEQUENCE [LARGE SCALE GENOMIC DNA]</scope>
    <source>
        <strain evidence="5 6">B156</strain>
    </source>
</reference>
<dbReference type="GO" id="GO:0003677">
    <property type="term" value="F:DNA binding"/>
    <property type="evidence" value="ECO:0007669"/>
    <property type="project" value="UniProtKB-KW"/>
</dbReference>
<keyword evidence="3" id="KW-0804">Transcription</keyword>
<keyword evidence="2" id="KW-0238">DNA-binding</keyword>
<dbReference type="InterPro" id="IPR014710">
    <property type="entry name" value="RmlC-like_jellyroll"/>
</dbReference>
<keyword evidence="6" id="KW-1185">Reference proteome</keyword>
<comment type="caution">
    <text evidence="5">The sequence shown here is derived from an EMBL/GenBank/DDBJ whole genome shotgun (WGS) entry which is preliminary data.</text>
</comment>
<evidence type="ECO:0000256" key="3">
    <source>
        <dbReference type="ARBA" id="ARBA00023163"/>
    </source>
</evidence>
<dbReference type="InterPro" id="IPR012318">
    <property type="entry name" value="HTH_CRP"/>
</dbReference>
<dbReference type="SUPFAM" id="SSF51206">
    <property type="entry name" value="cAMP-binding domain-like"/>
    <property type="match status" value="1"/>
</dbReference>
<protein>
    <submittedName>
        <fullName evidence="5">Crp/Fnr family transcriptional regulator</fullName>
    </submittedName>
</protein>
<dbReference type="InterPro" id="IPR018490">
    <property type="entry name" value="cNMP-bd_dom_sf"/>
</dbReference>
<dbReference type="RefSeq" id="WP_171559130.1">
    <property type="nucleotide sequence ID" value="NZ_JABFCS010000001.1"/>
</dbReference>
<name>A0A849KG34_9BURK</name>
<keyword evidence="1" id="KW-0805">Transcription regulation</keyword>
<organism evidence="5 6">
    <name type="scientific">Ramlibacter montanisoli</name>
    <dbReference type="NCBI Taxonomy" id="2732512"/>
    <lineage>
        <taxon>Bacteria</taxon>
        <taxon>Pseudomonadati</taxon>
        <taxon>Pseudomonadota</taxon>
        <taxon>Betaproteobacteria</taxon>
        <taxon>Burkholderiales</taxon>
        <taxon>Comamonadaceae</taxon>
        <taxon>Ramlibacter</taxon>
    </lineage>
</organism>
<dbReference type="Gene3D" id="2.60.120.10">
    <property type="entry name" value="Jelly Rolls"/>
    <property type="match status" value="1"/>
</dbReference>
<evidence type="ECO:0000256" key="2">
    <source>
        <dbReference type="ARBA" id="ARBA00023125"/>
    </source>
</evidence>
<dbReference type="AlphaFoldDB" id="A0A849KG34"/>
<dbReference type="PANTHER" id="PTHR24567:SF74">
    <property type="entry name" value="HTH-TYPE TRANSCRIPTIONAL REGULATOR ARCR"/>
    <property type="match status" value="1"/>
</dbReference>
<dbReference type="PANTHER" id="PTHR24567">
    <property type="entry name" value="CRP FAMILY TRANSCRIPTIONAL REGULATORY PROTEIN"/>
    <property type="match status" value="1"/>
</dbReference>
<dbReference type="PROSITE" id="PS51063">
    <property type="entry name" value="HTH_CRP_2"/>
    <property type="match status" value="1"/>
</dbReference>
<dbReference type="InterPro" id="IPR050397">
    <property type="entry name" value="Env_Response_Regulators"/>
</dbReference>
<evidence type="ECO:0000256" key="1">
    <source>
        <dbReference type="ARBA" id="ARBA00023015"/>
    </source>
</evidence>
<dbReference type="GO" id="GO:0005829">
    <property type="term" value="C:cytosol"/>
    <property type="evidence" value="ECO:0007669"/>
    <property type="project" value="TreeGrafter"/>
</dbReference>
<proteinExistence type="predicted"/>
<dbReference type="Proteomes" id="UP000552954">
    <property type="component" value="Unassembled WGS sequence"/>
</dbReference>
<dbReference type="SUPFAM" id="SSF46785">
    <property type="entry name" value="Winged helix' DNA-binding domain"/>
    <property type="match status" value="1"/>
</dbReference>
<evidence type="ECO:0000259" key="4">
    <source>
        <dbReference type="PROSITE" id="PS51063"/>
    </source>
</evidence>
<dbReference type="EMBL" id="JABFCS010000001">
    <property type="protein sequence ID" value="NNU43621.1"/>
    <property type="molecule type" value="Genomic_DNA"/>
</dbReference>